<organism evidence="1 2">
    <name type="scientific">Glarea lozoyensis (strain ATCC 74030 / MF5533)</name>
    <dbReference type="NCBI Taxonomy" id="1104152"/>
    <lineage>
        <taxon>Eukaryota</taxon>
        <taxon>Fungi</taxon>
        <taxon>Dikarya</taxon>
        <taxon>Ascomycota</taxon>
        <taxon>Pezizomycotina</taxon>
        <taxon>Leotiomycetes</taxon>
        <taxon>Helotiales</taxon>
        <taxon>Helotiaceae</taxon>
        <taxon>Glarea</taxon>
    </lineage>
</organism>
<sequence length="68" mass="7680">MLVSVWRGSMSLITALRFGMLHGNQDALVATDIFDAQAGDDPTQKASDYVPNLEEFVMEDEQWFLLED</sequence>
<name>H0ETM6_GLAL7</name>
<dbReference type="Proteomes" id="UP000005446">
    <property type="component" value="Unassembled WGS sequence"/>
</dbReference>
<comment type="caution">
    <text evidence="1">The sequence shown here is derived from an EMBL/GenBank/DDBJ whole genome shotgun (WGS) entry which is preliminary data.</text>
</comment>
<protein>
    <submittedName>
        <fullName evidence="1">Uncharacterized protein</fullName>
    </submittedName>
</protein>
<dbReference type="EMBL" id="AGUE01000165">
    <property type="protein sequence ID" value="EHK98045.1"/>
    <property type="molecule type" value="Genomic_DNA"/>
</dbReference>
<gene>
    <name evidence="1" type="ORF">M7I_6091</name>
</gene>
<reference evidence="1 2" key="1">
    <citation type="journal article" date="2012" name="Eukaryot. Cell">
        <title>Genome sequence of the fungus Glarea lozoyensis: the first genome sequence of a species from the Helotiaceae family.</title>
        <authorList>
            <person name="Youssar L."/>
            <person name="Gruening B.A."/>
            <person name="Erxleben A."/>
            <person name="Guenther S."/>
            <person name="Huettel W."/>
        </authorList>
    </citation>
    <scope>NUCLEOTIDE SEQUENCE [LARGE SCALE GENOMIC DNA]</scope>
    <source>
        <strain evidence="2">ATCC 74030 / MF5533</strain>
    </source>
</reference>
<dbReference type="HOGENOM" id="CLU_2794171_0_0_1"/>
<evidence type="ECO:0000313" key="1">
    <source>
        <dbReference type="EMBL" id="EHK98045.1"/>
    </source>
</evidence>
<keyword evidence="2" id="KW-1185">Reference proteome</keyword>
<dbReference type="InParanoid" id="H0ETM6"/>
<proteinExistence type="predicted"/>
<evidence type="ECO:0000313" key="2">
    <source>
        <dbReference type="Proteomes" id="UP000005446"/>
    </source>
</evidence>
<accession>H0ETM6</accession>
<dbReference type="AlphaFoldDB" id="H0ETM6"/>